<dbReference type="RefSeq" id="WP_159750109.1">
    <property type="nucleotide sequence ID" value="NZ_WUQX01000001.1"/>
</dbReference>
<accession>A0A7X3SHU2</accession>
<comment type="caution">
    <text evidence="1">The sequence shown here is derived from an EMBL/GenBank/DDBJ whole genome shotgun (WGS) entry which is preliminary data.</text>
</comment>
<sequence length="48" mass="5676">MIVVLKSAQIETEWRSIPFFEWVKKAKDVLEGAVFILLRKQPNGRFQK</sequence>
<dbReference type="EMBL" id="WUQX01000001">
    <property type="protein sequence ID" value="MXP74770.1"/>
    <property type="molecule type" value="Genomic_DNA"/>
</dbReference>
<reference evidence="1 2" key="1">
    <citation type="submission" date="2019-12" db="EMBL/GenBank/DDBJ databases">
        <title>Sporaefaciens musculi gen. nov., sp. nov., a novel bacterium isolated from the caecum of an obese mouse.</title>
        <authorList>
            <person name="Rasmussen T.S."/>
            <person name="Streidl T."/>
            <person name="Hitch T.C.A."/>
            <person name="Wortmann E."/>
            <person name="Deptula P."/>
            <person name="Hansen M."/>
            <person name="Nielsen D.S."/>
            <person name="Clavel T."/>
            <person name="Vogensen F.K."/>
        </authorList>
    </citation>
    <scope>NUCLEOTIDE SEQUENCE [LARGE SCALE GENOMIC DNA]</scope>
    <source>
        <strain evidence="1 2">WCA-9-b2</strain>
    </source>
</reference>
<name>A0A7X3SHU2_9FIRM</name>
<dbReference type="Proteomes" id="UP000460412">
    <property type="component" value="Unassembled WGS sequence"/>
</dbReference>
<evidence type="ECO:0000313" key="1">
    <source>
        <dbReference type="EMBL" id="MXP74770.1"/>
    </source>
</evidence>
<proteinExistence type="predicted"/>
<dbReference type="AlphaFoldDB" id="A0A7X3SHU2"/>
<protein>
    <submittedName>
        <fullName evidence="1">Uncharacterized protein</fullName>
    </submittedName>
</protein>
<keyword evidence="2" id="KW-1185">Reference proteome</keyword>
<gene>
    <name evidence="1" type="ORF">GN277_05055</name>
</gene>
<evidence type="ECO:0000313" key="2">
    <source>
        <dbReference type="Proteomes" id="UP000460412"/>
    </source>
</evidence>
<organism evidence="1 2">
    <name type="scientific">Sporofaciens musculi</name>
    <dbReference type="NCBI Taxonomy" id="2681861"/>
    <lineage>
        <taxon>Bacteria</taxon>
        <taxon>Bacillati</taxon>
        <taxon>Bacillota</taxon>
        <taxon>Clostridia</taxon>
        <taxon>Lachnospirales</taxon>
        <taxon>Lachnospiraceae</taxon>
        <taxon>Sporofaciens</taxon>
    </lineage>
</organism>